<dbReference type="InterPro" id="IPR000242">
    <property type="entry name" value="PTP_cat"/>
</dbReference>
<dbReference type="InterPro" id="IPR029021">
    <property type="entry name" value="Prot-tyrosine_phosphatase-like"/>
</dbReference>
<keyword evidence="3" id="KW-1185">Reference proteome</keyword>
<evidence type="ECO:0000259" key="1">
    <source>
        <dbReference type="PROSITE" id="PS50055"/>
    </source>
</evidence>
<dbReference type="PANTHER" id="PTHR19134:SF561">
    <property type="entry name" value="PROTEIN TYROSINE PHOSPHATASE 36E, ISOFORM A"/>
    <property type="match status" value="1"/>
</dbReference>
<evidence type="ECO:0000313" key="2">
    <source>
        <dbReference type="EMBL" id="KAJ9592412.1"/>
    </source>
</evidence>
<dbReference type="AlphaFoldDB" id="A0AAD8A609"/>
<dbReference type="GO" id="GO:0004725">
    <property type="term" value="F:protein tyrosine phosphatase activity"/>
    <property type="evidence" value="ECO:0007669"/>
    <property type="project" value="InterPro"/>
</dbReference>
<dbReference type="EMBL" id="JASPKZ010003836">
    <property type="protein sequence ID" value="KAJ9592412.1"/>
    <property type="molecule type" value="Genomic_DNA"/>
</dbReference>
<organism evidence="2 3">
    <name type="scientific">Diploptera punctata</name>
    <name type="common">Pacific beetle cockroach</name>
    <dbReference type="NCBI Taxonomy" id="6984"/>
    <lineage>
        <taxon>Eukaryota</taxon>
        <taxon>Metazoa</taxon>
        <taxon>Ecdysozoa</taxon>
        <taxon>Arthropoda</taxon>
        <taxon>Hexapoda</taxon>
        <taxon>Insecta</taxon>
        <taxon>Pterygota</taxon>
        <taxon>Neoptera</taxon>
        <taxon>Polyneoptera</taxon>
        <taxon>Dictyoptera</taxon>
        <taxon>Blattodea</taxon>
        <taxon>Blaberoidea</taxon>
        <taxon>Blaberidae</taxon>
        <taxon>Diplopterinae</taxon>
        <taxon>Diploptera</taxon>
    </lineage>
</organism>
<dbReference type="SMART" id="SM00194">
    <property type="entry name" value="PTPc"/>
    <property type="match status" value="1"/>
</dbReference>
<dbReference type="PRINTS" id="PR00700">
    <property type="entry name" value="PRTYPHPHTASE"/>
</dbReference>
<reference evidence="2" key="2">
    <citation type="submission" date="2023-05" db="EMBL/GenBank/DDBJ databases">
        <authorList>
            <person name="Fouks B."/>
        </authorList>
    </citation>
    <scope>NUCLEOTIDE SEQUENCE</scope>
    <source>
        <strain evidence="2">Stay&amp;Tobe</strain>
        <tissue evidence="2">Testes</tissue>
    </source>
</reference>
<accession>A0AAD8A609</accession>
<dbReference type="Pfam" id="PF00102">
    <property type="entry name" value="Y_phosphatase"/>
    <property type="match status" value="1"/>
</dbReference>
<proteinExistence type="predicted"/>
<reference evidence="2" key="1">
    <citation type="journal article" date="2023" name="IScience">
        <title>Live-bearing cockroach genome reveals convergent evolutionary mechanisms linked to viviparity in insects and beyond.</title>
        <authorList>
            <person name="Fouks B."/>
            <person name="Harrison M.C."/>
            <person name="Mikhailova A.A."/>
            <person name="Marchal E."/>
            <person name="English S."/>
            <person name="Carruthers M."/>
            <person name="Jennings E.C."/>
            <person name="Chiamaka E.L."/>
            <person name="Frigard R.A."/>
            <person name="Pippel M."/>
            <person name="Attardo G.M."/>
            <person name="Benoit J.B."/>
            <person name="Bornberg-Bauer E."/>
            <person name="Tobe S.S."/>
        </authorList>
    </citation>
    <scope>NUCLEOTIDE SEQUENCE</scope>
    <source>
        <strain evidence="2">Stay&amp;Tobe</strain>
    </source>
</reference>
<dbReference type="PANTHER" id="PTHR19134">
    <property type="entry name" value="RECEPTOR-TYPE TYROSINE-PROTEIN PHOSPHATASE"/>
    <property type="match status" value="1"/>
</dbReference>
<sequence>MLDSKVKRVQNTKENGVKSTIPDKPIDLNNYTKLCDLRRKFPVLYKVEFQTACKVETHSCRHALKSANKEKTKIKSAFHVSKDDSFINSACPSLQTLYCAVFDDYNRVVLEPLEDTPDSDYVNASYVDSLLKPNAYIVTQGPTENTVTDFWRMVWQEKASCIVMLTKTFDFIKVMCMQYWPASKEKNETHGGISISVLKEEELANFHIRTFLLAKKEETS</sequence>
<evidence type="ECO:0000313" key="3">
    <source>
        <dbReference type="Proteomes" id="UP001233999"/>
    </source>
</evidence>
<gene>
    <name evidence="2" type="ORF">L9F63_015932</name>
</gene>
<dbReference type="PROSITE" id="PS50055">
    <property type="entry name" value="TYR_PHOSPHATASE_PTP"/>
    <property type="match status" value="1"/>
</dbReference>
<dbReference type="Proteomes" id="UP001233999">
    <property type="component" value="Unassembled WGS sequence"/>
</dbReference>
<feature type="non-terminal residue" evidence="2">
    <location>
        <position position="1"/>
    </location>
</feature>
<feature type="domain" description="Tyrosine-protein phosphatase" evidence="1">
    <location>
        <begin position="37"/>
        <end position="220"/>
    </location>
</feature>
<protein>
    <recommendedName>
        <fullName evidence="1">Tyrosine-protein phosphatase domain-containing protein</fullName>
    </recommendedName>
</protein>
<dbReference type="InterPro" id="IPR050348">
    <property type="entry name" value="Protein-Tyr_Phosphatase"/>
</dbReference>
<dbReference type="Gene3D" id="3.90.190.10">
    <property type="entry name" value="Protein tyrosine phosphatase superfamily"/>
    <property type="match status" value="1"/>
</dbReference>
<comment type="caution">
    <text evidence="2">The sequence shown here is derived from an EMBL/GenBank/DDBJ whole genome shotgun (WGS) entry which is preliminary data.</text>
</comment>
<dbReference type="SUPFAM" id="SSF52799">
    <property type="entry name" value="(Phosphotyrosine protein) phosphatases II"/>
    <property type="match status" value="1"/>
</dbReference>
<name>A0AAD8A609_DIPPU</name>